<proteinExistence type="predicted"/>
<protein>
    <submittedName>
        <fullName evidence="2">Uncharacterized protein</fullName>
    </submittedName>
</protein>
<keyword evidence="1" id="KW-1133">Transmembrane helix</keyword>
<dbReference type="EMBL" id="UINC01210854">
    <property type="protein sequence ID" value="SVE34504.1"/>
    <property type="molecule type" value="Genomic_DNA"/>
</dbReference>
<sequence length="97" mass="11218">MGVGLKVVLSCLLASYVLTVFFIPFVDYFIESDFSDPYQFFTENSQQEKFPYPALMLYILAVPNILLGWLEPFSSFNLLLYRLPLLVADVTIFFILM</sequence>
<gene>
    <name evidence="2" type="ORF">METZ01_LOCUS487358</name>
</gene>
<evidence type="ECO:0000256" key="1">
    <source>
        <dbReference type="SAM" id="Phobius"/>
    </source>
</evidence>
<organism evidence="2">
    <name type="scientific">marine metagenome</name>
    <dbReference type="NCBI Taxonomy" id="408172"/>
    <lineage>
        <taxon>unclassified sequences</taxon>
        <taxon>metagenomes</taxon>
        <taxon>ecological metagenomes</taxon>
    </lineage>
</organism>
<keyword evidence="1" id="KW-0812">Transmembrane</keyword>
<feature type="non-terminal residue" evidence="2">
    <location>
        <position position="97"/>
    </location>
</feature>
<feature type="transmembrane region" description="Helical" evidence="1">
    <location>
        <begin position="79"/>
        <end position="96"/>
    </location>
</feature>
<feature type="transmembrane region" description="Helical" evidence="1">
    <location>
        <begin position="50"/>
        <end position="70"/>
    </location>
</feature>
<accession>A0A383CQX2</accession>
<reference evidence="2" key="1">
    <citation type="submission" date="2018-05" db="EMBL/GenBank/DDBJ databases">
        <authorList>
            <person name="Lanie J.A."/>
            <person name="Ng W.-L."/>
            <person name="Kazmierczak K.M."/>
            <person name="Andrzejewski T.M."/>
            <person name="Davidsen T.M."/>
            <person name="Wayne K.J."/>
            <person name="Tettelin H."/>
            <person name="Glass J.I."/>
            <person name="Rusch D."/>
            <person name="Podicherti R."/>
            <person name="Tsui H.-C.T."/>
            <person name="Winkler M.E."/>
        </authorList>
    </citation>
    <scope>NUCLEOTIDE SEQUENCE</scope>
</reference>
<keyword evidence="1" id="KW-0472">Membrane</keyword>
<dbReference type="AlphaFoldDB" id="A0A383CQX2"/>
<feature type="transmembrane region" description="Helical" evidence="1">
    <location>
        <begin position="7"/>
        <end position="30"/>
    </location>
</feature>
<name>A0A383CQX2_9ZZZZ</name>
<evidence type="ECO:0000313" key="2">
    <source>
        <dbReference type="EMBL" id="SVE34504.1"/>
    </source>
</evidence>